<dbReference type="Ensembl" id="ENST00000647902.1">
    <property type="protein sequence ID" value="ENSP00000497770.1"/>
    <property type="gene ID" value="ENSG00000187242.6"/>
</dbReference>
<dbReference type="PANTHER" id="PTHR23239:SF369">
    <property type="entry name" value="KERATIN, TYPE I CYTOSKELETAL 12"/>
    <property type="match status" value="1"/>
</dbReference>
<evidence type="ECO:0007829" key="8">
    <source>
        <dbReference type="PeptideAtlas" id="A0A3B3ITG2"/>
    </source>
</evidence>
<dbReference type="OpenTargets" id="ENSG00000187242"/>
<reference evidence="10" key="4">
    <citation type="journal article" date="2011" name="BMC Syst. Biol.">
        <title>Initial characterization of the human central proteome.</title>
        <authorList>
            <person name="Burkard T.R."/>
            <person name="Planyavsky M."/>
            <person name="Kaupe I."/>
            <person name="Breitwieser F.P."/>
            <person name="Burckstummer T."/>
            <person name="Bennett K.L."/>
            <person name="Superti-Furga G."/>
            <person name="Colinge J."/>
        </authorList>
    </citation>
    <scope>IDENTIFICATION BY MASS SPECTROMETRY [LARGE SCALE ANALYSIS]</scope>
</reference>
<evidence type="ECO:0000256" key="1">
    <source>
        <dbReference type="ARBA" id="ARBA00022754"/>
    </source>
</evidence>
<keyword evidence="7" id="KW-1185">Reference proteome</keyword>
<evidence type="ECO:0000313" key="7">
    <source>
        <dbReference type="Proteomes" id="UP000005640"/>
    </source>
</evidence>
<dbReference type="GeneTree" id="ENSGT00940000159382"/>
<dbReference type="EMBL" id="AC004231">
    <property type="status" value="NOT_ANNOTATED_CDS"/>
    <property type="molecule type" value="Genomic_DNA"/>
</dbReference>
<dbReference type="Proteomes" id="UP000005640">
    <property type="component" value="Chromosome 17"/>
</dbReference>
<accession>A0A3B3ITG2</accession>
<dbReference type="ChiTaRS" id="KRT12">
    <property type="organism name" value="human"/>
</dbReference>
<reference evidence="6 7" key="2">
    <citation type="journal article" date="2004" name="Nature">
        <title>Finishing the euchromatic sequence of the human genome.</title>
        <authorList>
            <consortium name="International Human Genome Sequencing Consortium"/>
        </authorList>
    </citation>
    <scope>NUCLEOTIDE SEQUENCE [LARGE SCALE GENOMIC DNA]</scope>
</reference>
<dbReference type="PANTHER" id="PTHR23239">
    <property type="entry name" value="INTERMEDIATE FILAMENT"/>
    <property type="match status" value="1"/>
</dbReference>
<dbReference type="GO" id="GO:0005198">
    <property type="term" value="F:structural molecule activity"/>
    <property type="evidence" value="ECO:0007669"/>
    <property type="project" value="InterPro"/>
</dbReference>
<evidence type="ECO:0007829" key="9">
    <source>
        <dbReference type="ProteomicsDB" id="A0A3B3ITG2"/>
    </source>
</evidence>
<dbReference type="MassIVE" id="A0A3B3ITG2"/>
<feature type="domain" description="IF rod" evidence="5">
    <location>
        <begin position="89"/>
        <end position="206"/>
    </location>
</feature>
<evidence type="ECO:0000256" key="4">
    <source>
        <dbReference type="SAM" id="MobiDB-lite"/>
    </source>
</evidence>
<reference evidence="6 7" key="1">
    <citation type="journal article" date="2001" name="Nature">
        <title>Initial sequencing and analysis of the human genome.</title>
        <authorList>
            <consortium name="International Human Genome Sequencing Consortium"/>
            <person name="Lander E.S."/>
            <person name="Linton L.M."/>
            <person name="Birren B."/>
            <person name="Nusbaum C."/>
            <person name="Zody M.C."/>
            <person name="Baldwin J."/>
            <person name="Devon K."/>
            <person name="Dewar K."/>
            <person name="Doyle M."/>
            <person name="FitzHugh W."/>
            <person name="Funke R."/>
            <person name="Gage D."/>
            <person name="Harris K."/>
            <person name="Heaford A."/>
            <person name="Howland J."/>
            <person name="Kann L."/>
            <person name="Lehoczky J."/>
            <person name="LeVine R."/>
            <person name="McEwan P."/>
            <person name="McKernan K."/>
            <person name="Meldrim J."/>
            <person name="Mesirov J.P."/>
            <person name="Miranda C."/>
            <person name="Morris W."/>
            <person name="Naylor J."/>
            <person name="Raymond C."/>
            <person name="Rosetti M."/>
            <person name="Santos R."/>
            <person name="Sheridan A."/>
            <person name="Sougnez C."/>
            <person name="Stange-Thomann N."/>
            <person name="Stojanovic N."/>
            <person name="Subramanian A."/>
            <person name="Wyman D."/>
            <person name="Rogers J."/>
            <person name="Sulston J."/>
            <person name="Ainscough R."/>
            <person name="Beck S."/>
            <person name="Bentley D."/>
            <person name="Burton J."/>
            <person name="Clee C."/>
            <person name="Carter N."/>
            <person name="Coulson A."/>
            <person name="Deadman R."/>
            <person name="Deloukas P."/>
            <person name="Dunham A."/>
            <person name="Dunham I."/>
            <person name="Durbin R."/>
            <person name="French L."/>
            <person name="Grafham D."/>
            <person name="Gregory S."/>
            <person name="Hubbard T."/>
            <person name="Humphray S."/>
            <person name="Hunt A."/>
            <person name="Jones M."/>
            <person name="Lloyd C."/>
            <person name="McMurray A."/>
            <person name="Matthews L."/>
            <person name="Mercer S."/>
            <person name="Milne S."/>
            <person name="Mullikin J.C."/>
            <person name="Mungall A."/>
            <person name="Plumb R."/>
            <person name="Ross M."/>
            <person name="Shownkeen R."/>
            <person name="Sims S."/>
            <person name="Waterston R.H."/>
            <person name="Wilson R.K."/>
            <person name="Hillier L.W."/>
            <person name="McPherson J.D."/>
            <person name="Marra M.A."/>
            <person name="Mardis E.R."/>
            <person name="Fulton L.A."/>
            <person name="Chinwalla A.T."/>
            <person name="Pepin K.H."/>
            <person name="Gish W.R."/>
            <person name="Chissoe S.L."/>
            <person name="Wendl M.C."/>
            <person name="Delehaunty K.D."/>
            <person name="Miner T.L."/>
            <person name="Delehaunty A."/>
            <person name="Kramer J.B."/>
            <person name="Cook L.L."/>
            <person name="Fulton R.S."/>
            <person name="Johnson D.L."/>
            <person name="Minx P.J."/>
            <person name="Clifton S.W."/>
            <person name="Hawkins T."/>
            <person name="Branscomb E."/>
            <person name="Predki P."/>
            <person name="Richardson P."/>
            <person name="Wenning S."/>
            <person name="Slezak T."/>
            <person name="Doggett N."/>
            <person name="Cheng J.F."/>
            <person name="Olsen A."/>
            <person name="Lucas S."/>
            <person name="Elkin C."/>
            <person name="Uberbacher E."/>
            <person name="Frazier M."/>
            <person name="Gibbs R.A."/>
            <person name="Muzny D.M."/>
            <person name="Scherer S.E."/>
            <person name="Bouck J.B."/>
            <person name="Sodergren E.J."/>
            <person name="Worley K.C."/>
            <person name="Rives C.M."/>
            <person name="Gorrell J.H."/>
            <person name="Metzker M.L."/>
            <person name="Naylor S.L."/>
            <person name="Kucherlapati R.S."/>
            <person name="Nelson D.L."/>
            <person name="Weinstock G.M."/>
            <person name="Sakaki Y."/>
            <person name="Fujiyama A."/>
            <person name="Hattori M."/>
            <person name="Yada T."/>
            <person name="Toyoda A."/>
            <person name="Itoh T."/>
            <person name="Kawagoe C."/>
            <person name="Watanabe H."/>
            <person name="Totoki Y."/>
            <person name="Taylor T."/>
            <person name="Weissenbach J."/>
            <person name="Heilig R."/>
            <person name="Saurin W."/>
            <person name="Artiguenave F."/>
            <person name="Brottier P."/>
            <person name="Bruls T."/>
            <person name="Pelletier E."/>
            <person name="Robert C."/>
            <person name="Wincker P."/>
            <person name="Smith D.R."/>
            <person name="Doucette-Stamm L."/>
            <person name="Rubenfield M."/>
            <person name="Weinstock K."/>
            <person name="Lee H.M."/>
            <person name="Dubois J."/>
            <person name="Rosenthal A."/>
            <person name="Platzer M."/>
            <person name="Nyakatura G."/>
            <person name="Taudien S."/>
            <person name="Rump A."/>
            <person name="Yang H."/>
            <person name="Yu J."/>
            <person name="Wang J."/>
            <person name="Huang G."/>
            <person name="Gu J."/>
            <person name="Hood L."/>
            <person name="Rowen L."/>
            <person name="Madan A."/>
            <person name="Qin S."/>
            <person name="Davis R.W."/>
            <person name="Federspiel N.A."/>
            <person name="Abola A.P."/>
            <person name="Proctor M.J."/>
            <person name="Myers R.M."/>
            <person name="Schmutz J."/>
            <person name="Dickson M."/>
            <person name="Grimwood J."/>
            <person name="Cox D.R."/>
            <person name="Olson M.V."/>
            <person name="Kaul R."/>
            <person name="Raymond C."/>
            <person name="Shimizu N."/>
            <person name="Kawasaki K."/>
            <person name="Minoshima S."/>
            <person name="Evans G.A."/>
            <person name="Athanasiou M."/>
            <person name="Schultz R."/>
            <person name="Roe B.A."/>
            <person name="Chen F."/>
            <person name="Pan H."/>
            <person name="Ramser J."/>
            <person name="Lehrach H."/>
            <person name="Reinhardt R."/>
            <person name="McCombie W.R."/>
            <person name="de la Bastide M."/>
            <person name="Dedhia N."/>
            <person name="Blocker H."/>
            <person name="Hornischer K."/>
            <person name="Nordsiek G."/>
            <person name="Agarwala R."/>
            <person name="Aravind L."/>
            <person name="Bailey J.A."/>
            <person name="Bateman A."/>
            <person name="Batzoglou S."/>
            <person name="Birney E."/>
            <person name="Bork P."/>
            <person name="Brown D.G."/>
            <person name="Burge C.B."/>
            <person name="Cerutti L."/>
            <person name="Chen H.C."/>
            <person name="Church D."/>
            <person name="Clamp M."/>
            <person name="Copley R.R."/>
            <person name="Doerks T."/>
            <person name="Eddy S.R."/>
            <person name="Eichler E.E."/>
            <person name="Furey T.S."/>
            <person name="Galagan J."/>
            <person name="Gilbert J.G."/>
            <person name="Harmon C."/>
            <person name="Hayashizaki Y."/>
            <person name="Haussler D."/>
            <person name="Hermjakob H."/>
            <person name="Hokamp K."/>
            <person name="Jang W."/>
            <person name="Johnson L.S."/>
            <person name="Jones T.A."/>
            <person name="Kasif S."/>
            <person name="Kaspryzk A."/>
            <person name="Kennedy S."/>
            <person name="Kent W.J."/>
            <person name="Kitts P."/>
            <person name="Koonin E.V."/>
            <person name="Korf I."/>
            <person name="Kulp D."/>
            <person name="Lancet D."/>
            <person name="Lowe T.M."/>
            <person name="McLysaght A."/>
            <person name="Mikkelsen T."/>
            <person name="Moran J.V."/>
            <person name="Mulder N."/>
            <person name="Pollara V.J."/>
            <person name="Ponting C.P."/>
            <person name="Schuler G."/>
            <person name="Schultz J."/>
            <person name="Slater G."/>
            <person name="Smit A.F."/>
            <person name="Stupka E."/>
            <person name="Szustakowski J."/>
            <person name="Thierry-Mieg D."/>
            <person name="Thierry-Mieg J."/>
            <person name="Wagner L."/>
            <person name="Wallis J."/>
            <person name="Wheeler R."/>
            <person name="Williams A."/>
            <person name="Wolf Y.I."/>
            <person name="Wolfe K.H."/>
            <person name="Yang S.P."/>
            <person name="Yeh R.F."/>
            <person name="Collins F."/>
            <person name="Guyer M.S."/>
            <person name="Peterson J."/>
            <person name="Felsenfeld A."/>
            <person name="Wetterstrand K.A."/>
            <person name="Patrinos A."/>
            <person name="Morgan M.J."/>
            <person name="de Jong P."/>
            <person name="Catanese J.J."/>
            <person name="Osoegawa K."/>
            <person name="Shizuya H."/>
            <person name="Choi S."/>
            <person name="Chen Y.J."/>
        </authorList>
    </citation>
    <scope>NUCLEOTIDE SEQUENCE [LARGE SCALE GENOMIC DNA]</scope>
</reference>
<keyword evidence="1" id="KW-0403">Intermediate filament</keyword>
<dbReference type="SUPFAM" id="SSF64593">
    <property type="entry name" value="Intermediate filament protein, coiled coil region"/>
    <property type="match status" value="1"/>
</dbReference>
<dbReference type="AlphaFoldDB" id="A0A3B3ITG2"/>
<reference evidence="6" key="5">
    <citation type="submission" date="2025-08" db="UniProtKB">
        <authorList>
            <consortium name="Ensembl"/>
        </authorList>
    </citation>
    <scope>IDENTIFICATION</scope>
</reference>
<evidence type="ECO:0000313" key="6">
    <source>
        <dbReference type="Ensembl" id="ENSP00000497770.1"/>
    </source>
</evidence>
<reference evidence="6 7" key="3">
    <citation type="journal article" date="2006" name="Nature">
        <title>DNA sequence of human chromosome 17 and analysis of rearrangement in the human lineage.</title>
        <authorList>
            <person name="Zody M.C."/>
            <person name="Garber M."/>
            <person name="Adams D.J."/>
            <person name="Sharpe T."/>
            <person name="Harrow J."/>
            <person name="Lupski J.R."/>
            <person name="Nicholson C."/>
            <person name="Searle S.M."/>
            <person name="Wilming L."/>
            <person name="Young S.K."/>
            <person name="Abouelleil A."/>
            <person name="Allen N.R."/>
            <person name="Bi W."/>
            <person name="Bloom T."/>
            <person name="Borowsky M.L."/>
            <person name="Bugalter B.E."/>
            <person name="Butler J."/>
            <person name="Chang J.L."/>
            <person name="Chen C.K."/>
            <person name="Cook A."/>
            <person name="Corum B."/>
            <person name="Cuomo C.A."/>
            <person name="de Jong P.J."/>
            <person name="DeCaprio D."/>
            <person name="Dewar K."/>
            <person name="FitzGerald M."/>
            <person name="Gilbert J."/>
            <person name="Gibson R."/>
            <person name="Gnerre S."/>
            <person name="Goldstein S."/>
            <person name="Grafham D.V."/>
            <person name="Grocock R."/>
            <person name="Hafez N."/>
            <person name="Hagopian D.S."/>
            <person name="Hart E."/>
            <person name="Norman C.H."/>
            <person name="Humphray S."/>
            <person name="Jaffe D.B."/>
            <person name="Jones M."/>
            <person name="Kamal M."/>
            <person name="Khodiyar V.K."/>
            <person name="LaButti K."/>
            <person name="Laird G."/>
            <person name="Lehoczky J."/>
            <person name="Liu X."/>
            <person name="Lokyitsang T."/>
            <person name="Loveland J."/>
            <person name="Lui A."/>
            <person name="Macdonald P."/>
            <person name="Major J.E."/>
            <person name="Matthews L."/>
            <person name="Mauceli E."/>
            <person name="McCarroll S.A."/>
            <person name="Mihalev A.H."/>
            <person name="Mudge J."/>
            <person name="Nguyen C."/>
            <person name="Nicol R."/>
            <person name="O'Leary S.B."/>
            <person name="Osoegawa K."/>
            <person name="Schwartz D.C."/>
            <person name="Shaw-Smith C."/>
            <person name="Stankiewicz P."/>
            <person name="Steward C."/>
            <person name="Swarbreck D."/>
            <person name="Venkataraman V."/>
            <person name="Whittaker C.A."/>
            <person name="Yang X."/>
            <person name="Zimmer A.R."/>
            <person name="Bradley A."/>
            <person name="Hubbard T."/>
            <person name="Birren B.W."/>
            <person name="Rogers J."/>
            <person name="Lander E.S."/>
            <person name="Nusbaum C."/>
        </authorList>
    </citation>
    <scope>NUCLEOTIDE SEQUENCE [LARGE SCALE GENOMIC DNA]</scope>
</reference>
<dbReference type="ExpressionAtlas" id="A0A3B3ITG2">
    <property type="expression patterns" value="baseline and differential"/>
</dbReference>
<name>A0A3B3ITG2_HUMAN</name>
<dbReference type="Bgee" id="ENSG00000187242">
    <property type="expression patterns" value="Expressed in primordial germ cell in gonad and 58 other cell types or tissues"/>
</dbReference>
<dbReference type="InterPro" id="IPR039008">
    <property type="entry name" value="IF_rod_dom"/>
</dbReference>
<feature type="compositionally biased region" description="Polar residues" evidence="4">
    <location>
        <begin position="1"/>
        <end position="12"/>
    </location>
</feature>
<sequence length="206" mass="21958">MDLSNNTMSLSVRTPGLSRRLSSQSVIGRPRGMSASSVGSGYGGSAFGFGASCGGGFSAASMFGSSSGFGGGSLGILSGNDGGLLSGSEKETMQNLNDRLASYLDKVRALEEANTELENKIREWYETRGTGTADASQSDYSKYYPLIEDLRNKIISASIGNAQLLLQIDNARLAAEDFRMKYENELALRQGVEADINGLRRVLDEL</sequence>
<dbReference type="HGNC" id="HGNC:6414">
    <property type="gene designation" value="KRT12"/>
</dbReference>
<feature type="coiled-coil region" evidence="3">
    <location>
        <begin position="93"/>
        <end position="127"/>
    </location>
</feature>
<keyword evidence="2 3" id="KW-0175">Coiled coil</keyword>
<evidence type="ECO:0000256" key="3">
    <source>
        <dbReference type="SAM" id="Coils"/>
    </source>
</evidence>
<reference evidence="6" key="6">
    <citation type="submission" date="2025-09" db="UniProtKB">
        <authorList>
            <consortium name="Ensembl"/>
        </authorList>
    </citation>
    <scope>IDENTIFICATION</scope>
</reference>
<dbReference type="Gene3D" id="1.20.5.1160">
    <property type="entry name" value="Vasodilator-stimulated phosphoprotein"/>
    <property type="match status" value="1"/>
</dbReference>
<protein>
    <submittedName>
        <fullName evidence="6">Keratin 12</fullName>
    </submittedName>
</protein>
<dbReference type="OrthoDB" id="2441647at2759"/>
<dbReference type="GO" id="GO:0005882">
    <property type="term" value="C:intermediate filament"/>
    <property type="evidence" value="ECO:0007669"/>
    <property type="project" value="UniProtKB-KW"/>
</dbReference>
<gene>
    <name evidence="6" type="primary">KRT12</name>
</gene>
<dbReference type="PRINTS" id="PR01248">
    <property type="entry name" value="TYPE1KERATIN"/>
</dbReference>
<evidence type="ECO:0000259" key="5">
    <source>
        <dbReference type="PROSITE" id="PS51842"/>
    </source>
</evidence>
<dbReference type="SMR" id="A0A3B3ITG2"/>
<feature type="non-terminal residue" evidence="6">
    <location>
        <position position="206"/>
    </location>
</feature>
<keyword evidence="8 9" id="KW-1267">Proteomics identification</keyword>
<dbReference type="VEuPathDB" id="HostDB:ENSG00000187242"/>
<dbReference type="Antibodypedia" id="55294">
    <property type="antibodies" value="242 antibodies from 34 providers"/>
</dbReference>
<feature type="region of interest" description="Disordered" evidence="4">
    <location>
        <begin position="1"/>
        <end position="33"/>
    </location>
</feature>
<evidence type="ECO:0007829" key="10">
    <source>
        <dbReference type="PubMed" id="21269460"/>
    </source>
</evidence>
<evidence type="ECO:0000256" key="2">
    <source>
        <dbReference type="ARBA" id="ARBA00023054"/>
    </source>
</evidence>
<organism evidence="6 7">
    <name type="scientific">Homo sapiens</name>
    <name type="common">Human</name>
    <dbReference type="NCBI Taxonomy" id="9606"/>
    <lineage>
        <taxon>Eukaryota</taxon>
        <taxon>Metazoa</taxon>
        <taxon>Chordata</taxon>
        <taxon>Craniata</taxon>
        <taxon>Vertebrata</taxon>
        <taxon>Euteleostomi</taxon>
        <taxon>Mammalia</taxon>
        <taxon>Eutheria</taxon>
        <taxon>Euarchontoglires</taxon>
        <taxon>Primates</taxon>
        <taxon>Haplorrhini</taxon>
        <taxon>Catarrhini</taxon>
        <taxon>Hominidae</taxon>
        <taxon>Homo</taxon>
    </lineage>
</organism>
<dbReference type="PROSITE" id="PS51842">
    <property type="entry name" value="IF_ROD_2"/>
    <property type="match status" value="1"/>
</dbReference>
<proteinExistence type="evidence at protein level"/>
<dbReference type="InterPro" id="IPR002957">
    <property type="entry name" value="Keratin_I"/>
</dbReference>
<dbReference type="Pfam" id="PF00038">
    <property type="entry name" value="Filament"/>
    <property type="match status" value="1"/>
</dbReference>